<reference evidence="1" key="1">
    <citation type="submission" date="2016-05" db="EMBL/GenBank/DDBJ databases">
        <authorList>
            <person name="Lavstsen T."/>
            <person name="Jespersen J.S."/>
        </authorList>
    </citation>
    <scope>NUCLEOTIDE SEQUENCE</scope>
    <source>
        <tissue evidence="1">Brain</tissue>
    </source>
</reference>
<evidence type="ECO:0000313" key="1">
    <source>
        <dbReference type="EMBL" id="SBQ48605.1"/>
    </source>
</evidence>
<gene>
    <name evidence="1" type="primary">PYCRL</name>
</gene>
<name>A0A1A8EN58_9TELE</name>
<reference evidence="1" key="2">
    <citation type="submission" date="2016-06" db="EMBL/GenBank/DDBJ databases">
        <title>The genome of a short-lived fish provides insights into sex chromosome evolution and the genetic control of aging.</title>
        <authorList>
            <person name="Reichwald K."/>
            <person name="Felder M."/>
            <person name="Petzold A."/>
            <person name="Koch P."/>
            <person name="Groth M."/>
            <person name="Platzer M."/>
        </authorList>
    </citation>
    <scope>NUCLEOTIDE SEQUENCE</scope>
    <source>
        <tissue evidence="1">Brain</tissue>
    </source>
</reference>
<proteinExistence type="predicted"/>
<accession>A0A1A8EN58</accession>
<dbReference type="AlphaFoldDB" id="A0A1A8EN58"/>
<protein>
    <submittedName>
        <fullName evidence="1">Pyrroline-5-carboxylate reductase-like</fullName>
    </submittedName>
</protein>
<organism evidence="1">
    <name type="scientific">Nothobranchius korthausae</name>
    <dbReference type="NCBI Taxonomy" id="1143690"/>
    <lineage>
        <taxon>Eukaryota</taxon>
        <taxon>Metazoa</taxon>
        <taxon>Chordata</taxon>
        <taxon>Craniata</taxon>
        <taxon>Vertebrata</taxon>
        <taxon>Euteleostomi</taxon>
        <taxon>Actinopterygii</taxon>
        <taxon>Neopterygii</taxon>
        <taxon>Teleostei</taxon>
        <taxon>Neoteleostei</taxon>
        <taxon>Acanthomorphata</taxon>
        <taxon>Ovalentaria</taxon>
        <taxon>Atherinomorphae</taxon>
        <taxon>Cyprinodontiformes</taxon>
        <taxon>Nothobranchiidae</taxon>
        <taxon>Nothobranchius</taxon>
    </lineage>
</organism>
<feature type="non-terminal residue" evidence="1">
    <location>
        <position position="88"/>
    </location>
</feature>
<sequence>ERWFCPIIIPVDVHVHTHSEYWSKIVSTECVQLQCDVFADAQDKSKTWREVNRSGLLLALFSYWKHYRSSILLMAESLETPGYTLKYI</sequence>
<feature type="non-terminal residue" evidence="1">
    <location>
        <position position="1"/>
    </location>
</feature>
<dbReference type="EMBL" id="HAEB01002078">
    <property type="protein sequence ID" value="SBQ48605.1"/>
    <property type="molecule type" value="Transcribed_RNA"/>
</dbReference>